<organism evidence="1">
    <name type="scientific">Nonomuraea gerenzanensis</name>
    <dbReference type="NCBI Taxonomy" id="93944"/>
    <lineage>
        <taxon>Bacteria</taxon>
        <taxon>Bacillati</taxon>
        <taxon>Actinomycetota</taxon>
        <taxon>Actinomycetes</taxon>
        <taxon>Streptosporangiales</taxon>
        <taxon>Streptosporangiaceae</taxon>
        <taxon>Nonomuraea</taxon>
    </lineage>
</organism>
<gene>
    <name evidence="1" type="ORF">BN4615_P5786</name>
</gene>
<dbReference type="EMBL" id="LT559118">
    <property type="protein sequence ID" value="SBO96270.1"/>
    <property type="molecule type" value="Genomic_DNA"/>
</dbReference>
<sequence>MPGVTLVRLAGALNAVPLQVRLTQARRRPDEPLVLDLSQLIFHGGWALSVLIALQAPRLLFTT</sequence>
<name>A0A1M4EBU6_9ACTN</name>
<dbReference type="RefSeq" id="WP_225275586.1">
    <property type="nucleotide sequence ID" value="NZ_CP084058.1"/>
</dbReference>
<protein>
    <submittedName>
        <fullName evidence="1">Uncharacterized protein</fullName>
    </submittedName>
</protein>
<dbReference type="AlphaFoldDB" id="A0A1M4EBU6"/>
<accession>A0A1M4EBU6</accession>
<proteinExistence type="predicted"/>
<evidence type="ECO:0000313" key="1">
    <source>
        <dbReference type="EMBL" id="SBO96270.1"/>
    </source>
</evidence>
<reference evidence="1" key="1">
    <citation type="submission" date="2016-04" db="EMBL/GenBank/DDBJ databases">
        <authorList>
            <person name="Evans L.H."/>
            <person name="Alamgir A."/>
            <person name="Owens N."/>
            <person name="Weber N.D."/>
            <person name="Virtaneva K."/>
            <person name="Barbian K."/>
            <person name="Babar A."/>
            <person name="Rosenke K."/>
        </authorList>
    </citation>
    <scope>NUCLEOTIDE SEQUENCE</scope>
    <source>
        <strain evidence="1">Nono1</strain>
    </source>
</reference>